<organism evidence="1 2">
    <name type="scientific">Araneus ventricosus</name>
    <name type="common">Orbweaver spider</name>
    <name type="synonym">Epeira ventricosa</name>
    <dbReference type="NCBI Taxonomy" id="182803"/>
    <lineage>
        <taxon>Eukaryota</taxon>
        <taxon>Metazoa</taxon>
        <taxon>Ecdysozoa</taxon>
        <taxon>Arthropoda</taxon>
        <taxon>Chelicerata</taxon>
        <taxon>Arachnida</taxon>
        <taxon>Araneae</taxon>
        <taxon>Araneomorphae</taxon>
        <taxon>Entelegynae</taxon>
        <taxon>Araneoidea</taxon>
        <taxon>Araneidae</taxon>
        <taxon>Araneus</taxon>
    </lineage>
</organism>
<evidence type="ECO:0000313" key="2">
    <source>
        <dbReference type="Proteomes" id="UP000499080"/>
    </source>
</evidence>
<dbReference type="AlphaFoldDB" id="A0A4Y2QHV6"/>
<name>A0A4Y2QHV6_ARAVE</name>
<reference evidence="1 2" key="1">
    <citation type="journal article" date="2019" name="Sci. Rep.">
        <title>Orb-weaving spider Araneus ventricosus genome elucidates the spidroin gene catalogue.</title>
        <authorList>
            <person name="Kono N."/>
            <person name="Nakamura H."/>
            <person name="Ohtoshi R."/>
            <person name="Moran D.A.P."/>
            <person name="Shinohara A."/>
            <person name="Yoshida Y."/>
            <person name="Fujiwara M."/>
            <person name="Mori M."/>
            <person name="Tomita M."/>
            <person name="Arakawa K."/>
        </authorList>
    </citation>
    <scope>NUCLEOTIDE SEQUENCE [LARGE SCALE GENOMIC DNA]</scope>
</reference>
<accession>A0A4Y2QHV6</accession>
<protein>
    <submittedName>
        <fullName evidence="1">Uncharacterized protein</fullName>
    </submittedName>
</protein>
<dbReference type="EMBL" id="BGPR01013925">
    <property type="protein sequence ID" value="GBN62859.1"/>
    <property type="molecule type" value="Genomic_DNA"/>
</dbReference>
<evidence type="ECO:0000313" key="1">
    <source>
        <dbReference type="EMBL" id="GBN62859.1"/>
    </source>
</evidence>
<proteinExistence type="predicted"/>
<dbReference type="Proteomes" id="UP000499080">
    <property type="component" value="Unassembled WGS sequence"/>
</dbReference>
<sequence length="122" mass="13809">MDLEADADVPNHFSLWGRAAGYCPFERGCQKNPKSFLSEQKIVVPFVCTCERWIEAGGSDVPNHFSLLGDGSVIRFSADGQSNDPRSFYSRKKYLGCPFVWRQWKWIESEYGASVQITSVYG</sequence>
<comment type="caution">
    <text evidence="1">The sequence shown here is derived from an EMBL/GenBank/DDBJ whole genome shotgun (WGS) entry which is preliminary data.</text>
</comment>
<gene>
    <name evidence="1" type="ORF">AVEN_149685_1</name>
</gene>
<keyword evidence="2" id="KW-1185">Reference proteome</keyword>